<protein>
    <submittedName>
        <fullName evidence="6">Putative ABC transport system ATP-binding protein</fullName>
    </submittedName>
</protein>
<feature type="domain" description="ABC transporter" evidence="5">
    <location>
        <begin position="3"/>
        <end position="217"/>
    </location>
</feature>
<dbReference type="InterPro" id="IPR027417">
    <property type="entry name" value="P-loop_NTPase"/>
</dbReference>
<dbReference type="Gene3D" id="3.40.50.300">
    <property type="entry name" value="P-loop containing nucleotide triphosphate hydrolases"/>
    <property type="match status" value="1"/>
</dbReference>
<evidence type="ECO:0000259" key="5">
    <source>
        <dbReference type="PROSITE" id="PS50893"/>
    </source>
</evidence>
<accession>A0A1C4ACR9</accession>
<proteinExistence type="inferred from homology"/>
<dbReference type="PROSITE" id="PS00211">
    <property type="entry name" value="ABC_TRANSPORTER_1"/>
    <property type="match status" value="1"/>
</dbReference>
<dbReference type="GO" id="GO:0005524">
    <property type="term" value="F:ATP binding"/>
    <property type="evidence" value="ECO:0007669"/>
    <property type="project" value="UniProtKB-KW"/>
</dbReference>
<dbReference type="STRING" id="1335309.GA0116948_10274"/>
<dbReference type="InterPro" id="IPR017871">
    <property type="entry name" value="ABC_transporter-like_CS"/>
</dbReference>
<evidence type="ECO:0000313" key="6">
    <source>
        <dbReference type="EMBL" id="SCB92365.1"/>
    </source>
</evidence>
<evidence type="ECO:0000256" key="4">
    <source>
        <dbReference type="ARBA" id="ARBA00022967"/>
    </source>
</evidence>
<dbReference type="PANTHER" id="PTHR42798">
    <property type="entry name" value="LIPOPROTEIN-RELEASING SYSTEM ATP-BINDING PROTEIN LOLD"/>
    <property type="match status" value="1"/>
</dbReference>
<dbReference type="InterPro" id="IPR003439">
    <property type="entry name" value="ABC_transporter-like_ATP-bd"/>
</dbReference>
<keyword evidence="4" id="KW-1278">Translocase</keyword>
<organism evidence="6 7">
    <name type="scientific">Chitinophaga costaii</name>
    <dbReference type="NCBI Taxonomy" id="1335309"/>
    <lineage>
        <taxon>Bacteria</taxon>
        <taxon>Pseudomonadati</taxon>
        <taxon>Bacteroidota</taxon>
        <taxon>Chitinophagia</taxon>
        <taxon>Chitinophagales</taxon>
        <taxon>Chitinophagaceae</taxon>
        <taxon>Chitinophaga</taxon>
    </lineage>
</organism>
<dbReference type="SUPFAM" id="SSF52540">
    <property type="entry name" value="P-loop containing nucleoside triphosphate hydrolases"/>
    <property type="match status" value="1"/>
</dbReference>
<dbReference type="AlphaFoldDB" id="A0A1C4ACR9"/>
<dbReference type="GO" id="GO:0016887">
    <property type="term" value="F:ATP hydrolysis activity"/>
    <property type="evidence" value="ECO:0007669"/>
    <property type="project" value="InterPro"/>
</dbReference>
<comment type="similarity">
    <text evidence="1">Belongs to the ABC transporter superfamily.</text>
</comment>
<dbReference type="PROSITE" id="PS50893">
    <property type="entry name" value="ABC_TRANSPORTER_2"/>
    <property type="match status" value="1"/>
</dbReference>
<evidence type="ECO:0000256" key="1">
    <source>
        <dbReference type="ARBA" id="ARBA00005417"/>
    </source>
</evidence>
<dbReference type="PANTHER" id="PTHR42798:SF7">
    <property type="entry name" value="ALPHA-D-RIBOSE 1-METHYLPHOSPHONATE 5-TRIPHOSPHATE SYNTHASE SUBUNIT PHNL"/>
    <property type="match status" value="1"/>
</dbReference>
<keyword evidence="7" id="KW-1185">Reference proteome</keyword>
<dbReference type="Pfam" id="PF00005">
    <property type="entry name" value="ABC_tran"/>
    <property type="match status" value="1"/>
</dbReference>
<dbReference type="EMBL" id="FMAR01000002">
    <property type="protein sequence ID" value="SCB92365.1"/>
    <property type="molecule type" value="Genomic_DNA"/>
</dbReference>
<evidence type="ECO:0000313" key="7">
    <source>
        <dbReference type="Proteomes" id="UP000242818"/>
    </source>
</evidence>
<evidence type="ECO:0000256" key="2">
    <source>
        <dbReference type="ARBA" id="ARBA00022741"/>
    </source>
</evidence>
<dbReference type="Proteomes" id="UP000242818">
    <property type="component" value="Unassembled WGS sequence"/>
</dbReference>
<keyword evidence="3 6" id="KW-0067">ATP-binding</keyword>
<gene>
    <name evidence="6" type="ORF">GA0116948_10274</name>
</gene>
<name>A0A1C4ACR9_9BACT</name>
<sequence>MTIQLDHLIPVPLRDKVLQQASGVWNQALTWQAGQFVKINAPSGTGKTTLMHYLYNIRYDYTGSISLDGRPWPTFSKNEVAGLRQQQLSVIFQDLRLFDQLTAWENINLKRSMSGDQPFCSEERVQEMAGALQVSHILHQSAKTLSYGERQRIAIIRALVQPFVWLFMDEPFSHLDEVNTARAAQLITEECRHRQAGFVLTDLDTDQHFDYHVHHHL</sequence>
<reference evidence="6 7" key="1">
    <citation type="submission" date="2016-08" db="EMBL/GenBank/DDBJ databases">
        <authorList>
            <person name="Seilhamer J.J."/>
        </authorList>
    </citation>
    <scope>NUCLEOTIDE SEQUENCE [LARGE SCALE GENOMIC DNA]</scope>
    <source>
        <strain evidence="6 7">A37T2</strain>
    </source>
</reference>
<dbReference type="RefSeq" id="WP_165798392.1">
    <property type="nucleotide sequence ID" value="NZ_FMAR01000002.1"/>
</dbReference>
<keyword evidence="2" id="KW-0547">Nucleotide-binding</keyword>
<evidence type="ECO:0000256" key="3">
    <source>
        <dbReference type="ARBA" id="ARBA00022840"/>
    </source>
</evidence>